<dbReference type="CDD" id="cd09527">
    <property type="entry name" value="SAM_Samd5"/>
    <property type="match status" value="1"/>
</dbReference>
<dbReference type="SUPFAM" id="SSF50044">
    <property type="entry name" value="SH3-domain"/>
    <property type="match status" value="1"/>
</dbReference>
<comment type="subcellular location">
    <subcellularLocation>
        <location evidence="1">Cytoplasm</location>
    </subcellularLocation>
</comment>
<evidence type="ECO:0000256" key="1">
    <source>
        <dbReference type="ARBA" id="ARBA00004496"/>
    </source>
</evidence>
<feature type="region of interest" description="Disordered" evidence="7">
    <location>
        <begin position="229"/>
        <end position="259"/>
    </location>
</feature>
<name>A0A1J1HTP5_9DIPT</name>
<dbReference type="OrthoDB" id="10047268at2759"/>
<dbReference type="AlphaFoldDB" id="A0A1J1HTP5"/>
<dbReference type="PROSITE" id="PS50002">
    <property type="entry name" value="SH3"/>
    <property type="match status" value="1"/>
</dbReference>
<dbReference type="InterPro" id="IPR001452">
    <property type="entry name" value="SH3_domain"/>
</dbReference>
<dbReference type="EMBL" id="CVRI01000020">
    <property type="protein sequence ID" value="CRK90930.1"/>
    <property type="molecule type" value="Genomic_DNA"/>
</dbReference>
<evidence type="ECO:0000259" key="9">
    <source>
        <dbReference type="PROSITE" id="PS50105"/>
    </source>
</evidence>
<feature type="compositionally biased region" description="Polar residues" evidence="7">
    <location>
        <begin position="763"/>
        <end position="777"/>
    </location>
</feature>
<evidence type="ECO:0000256" key="4">
    <source>
        <dbReference type="ARBA" id="ARBA00065890"/>
    </source>
</evidence>
<dbReference type="FunFam" id="1.10.150.50:FF:000055">
    <property type="entry name" value="Sterile alpha motif domain containing 5"/>
    <property type="match status" value="1"/>
</dbReference>
<dbReference type="InterPro" id="IPR051725">
    <property type="entry name" value="SAM-SH3_domain_protein"/>
</dbReference>
<comment type="subunit">
    <text evidence="4">Interacts promiscuously (via SAM domain) with EPHA5, EPHA6, EPHA7, EPHA8, EPHB1, EPHB2, EPHB3 and EPHB4 (via SAM domain) (in vitro).</text>
</comment>
<feature type="region of interest" description="Disordered" evidence="7">
    <location>
        <begin position="752"/>
        <end position="782"/>
    </location>
</feature>
<keyword evidence="2 6" id="KW-0728">SH3 domain</keyword>
<keyword evidence="11" id="KW-1185">Reference proteome</keyword>
<feature type="compositionally biased region" description="Polar residues" evidence="7">
    <location>
        <begin position="229"/>
        <end position="257"/>
    </location>
</feature>
<evidence type="ECO:0000256" key="6">
    <source>
        <dbReference type="PROSITE-ProRule" id="PRU00192"/>
    </source>
</evidence>
<dbReference type="InterPro" id="IPR058666">
    <property type="entry name" value="SASH1/NUB1_homeodomain"/>
</dbReference>
<dbReference type="Proteomes" id="UP000183832">
    <property type="component" value="Unassembled WGS sequence"/>
</dbReference>
<feature type="domain" description="SAM" evidence="9">
    <location>
        <begin position="7"/>
        <end position="66"/>
    </location>
</feature>
<dbReference type="PANTHER" id="PTHR12301">
    <property type="entry name" value="SAM-DOMAIN, SH3 AND NUCLEAR LOCALIZATION SIGNALS PROTEIN RELATED"/>
    <property type="match status" value="1"/>
</dbReference>
<feature type="domain" description="SAM" evidence="9">
    <location>
        <begin position="680"/>
        <end position="740"/>
    </location>
</feature>
<dbReference type="Pfam" id="PF07653">
    <property type="entry name" value="SH3_2"/>
    <property type="match status" value="1"/>
</dbReference>
<dbReference type="Gene3D" id="2.30.30.40">
    <property type="entry name" value="SH3 Domains"/>
    <property type="match status" value="1"/>
</dbReference>
<evidence type="ECO:0000313" key="10">
    <source>
        <dbReference type="EMBL" id="CRK90930.1"/>
    </source>
</evidence>
<feature type="compositionally biased region" description="Polar residues" evidence="7">
    <location>
        <begin position="174"/>
        <end position="188"/>
    </location>
</feature>
<dbReference type="Pfam" id="PF26285">
    <property type="entry name" value="SASH1_Homeodomain"/>
    <property type="match status" value="1"/>
</dbReference>
<sequence>MAVTNIVCEWLKALGLSQYAASFLDNGYDDLEICKQIGDPDLDAIGVQNPNHRHKLLKSVRLLRENGAASVYFQINDPNSLFNCDELERDNSPLLGLESLVIEQLEADGVCLSSYPYSTPDGSRGHLEGLASVYCELLMAPYLDVLTALEDVRQRAWLKRSPKHSPGMSKGHRGSSNQIGTLPNSHSQPLYVPGKYSPSSCLSDKEEDEIYGFGYGVFASRIGRGGIQSTQQLDKMDSQQSLPNNTNNVPVAQQQGPSGPRPAYFFELSHEARETNKKRSTLMRLLRGLKTVNRKANQNPSITQHKQSNERLRQYQLNGGAPHQSFEETIHRILRDIQQGLFQQAARAGETSLYDGSISSSNYSNINRHHHWYDEPPYESEPDDLIMSEMLAAATIQDGQVCYRTNGPGIISLRSAGDISVSSQQQQPVKRGLFVPQQLSNSPLKRISEDYRGSVSDIDSITSRRSQISIEANCVAYYRPLIGRTIEPPSPSHLSDSEDNDDYLASNMVILNGMNNLSSGLSNPTSSTNDLKLKRNYPSSMGKVSVTGYQNKTFDYDYHCSGSSVERLSSASGSSTQPLVRSGSPNSSLSADEKASYVSICRARAVVDSSGFPFEKDSLEFKKGDIIDVITMNASGVWEGRVNGKFGHFRFTNVEVLPEQKEKSFKRQTRMVRKGCRPSTVEELLCRIGLKEYTAAFTAYGYEDLELFKKLDSADLDFLEITNAEHRAKLLAAVQLLNSTDITMSTNSDYIAGSSSENDESRLSQIQQKKNSQSPFSNRRRFPRDSGCFEGASLPNFFTSSSMQSTSESNGMNDIQVVQCSNGTTSERNNTSENSTRLPSITATKKGFIKKGLLGGTSNIDEIYSCTEGGGTLSEKSSDSGVSSSSPIKNI</sequence>
<feature type="region of interest" description="Disordered" evidence="7">
    <location>
        <begin position="866"/>
        <end position="891"/>
    </location>
</feature>
<accession>A0A1J1HTP5</accession>
<dbReference type="SMART" id="SM00454">
    <property type="entry name" value="SAM"/>
    <property type="match status" value="2"/>
</dbReference>
<gene>
    <name evidence="10" type="ORF">CLUMA_CG004619</name>
</gene>
<feature type="region of interest" description="Disordered" evidence="7">
    <location>
        <begin position="567"/>
        <end position="590"/>
    </location>
</feature>
<feature type="compositionally biased region" description="Low complexity" evidence="7">
    <location>
        <begin position="879"/>
        <end position="891"/>
    </location>
</feature>
<dbReference type="STRING" id="568069.A0A1J1HTP5"/>
<proteinExistence type="predicted"/>
<evidence type="ECO:0000256" key="2">
    <source>
        <dbReference type="ARBA" id="ARBA00022443"/>
    </source>
</evidence>
<reference evidence="10 11" key="1">
    <citation type="submission" date="2015-04" db="EMBL/GenBank/DDBJ databases">
        <authorList>
            <person name="Syromyatnikov M.Y."/>
            <person name="Popov V.N."/>
        </authorList>
    </citation>
    <scope>NUCLEOTIDE SEQUENCE [LARGE SCALE GENOMIC DNA]</scope>
</reference>
<evidence type="ECO:0000256" key="3">
    <source>
        <dbReference type="ARBA" id="ARBA00022490"/>
    </source>
</evidence>
<dbReference type="PROSITE" id="PS50105">
    <property type="entry name" value="SAM_DOMAIN"/>
    <property type="match status" value="2"/>
</dbReference>
<dbReference type="InterPro" id="IPR013761">
    <property type="entry name" value="SAM/pointed_sf"/>
</dbReference>
<feature type="domain" description="SH3" evidence="8">
    <location>
        <begin position="598"/>
        <end position="659"/>
    </location>
</feature>
<dbReference type="Gene3D" id="1.10.150.50">
    <property type="entry name" value="Transcription Factor, Ets-1"/>
    <property type="match status" value="2"/>
</dbReference>
<feature type="region of interest" description="Disordered" evidence="7">
    <location>
        <begin position="160"/>
        <end position="190"/>
    </location>
</feature>
<dbReference type="PANTHER" id="PTHR12301:SF8">
    <property type="entry name" value="STERILE ALPHA MOTIF DOMAIN-CONTAINING PROTEIN 5"/>
    <property type="match status" value="1"/>
</dbReference>
<evidence type="ECO:0000313" key="11">
    <source>
        <dbReference type="Proteomes" id="UP000183832"/>
    </source>
</evidence>
<evidence type="ECO:0000259" key="8">
    <source>
        <dbReference type="PROSITE" id="PS50002"/>
    </source>
</evidence>
<protein>
    <recommendedName>
        <fullName evidence="5">Sterile alpha motif domain-containing protein 5</fullName>
    </recommendedName>
</protein>
<evidence type="ECO:0000256" key="5">
    <source>
        <dbReference type="ARBA" id="ARBA00073398"/>
    </source>
</evidence>
<keyword evidence="3" id="KW-0963">Cytoplasm</keyword>
<dbReference type="InterPro" id="IPR001660">
    <property type="entry name" value="SAM"/>
</dbReference>
<dbReference type="InterPro" id="IPR036028">
    <property type="entry name" value="SH3-like_dom_sf"/>
</dbReference>
<dbReference type="GO" id="GO:0005737">
    <property type="term" value="C:cytoplasm"/>
    <property type="evidence" value="ECO:0007669"/>
    <property type="project" value="UniProtKB-SubCell"/>
</dbReference>
<evidence type="ECO:0000256" key="7">
    <source>
        <dbReference type="SAM" id="MobiDB-lite"/>
    </source>
</evidence>
<dbReference type="Pfam" id="PF00536">
    <property type="entry name" value="SAM_1"/>
    <property type="match status" value="2"/>
</dbReference>
<organism evidence="10 11">
    <name type="scientific">Clunio marinus</name>
    <dbReference type="NCBI Taxonomy" id="568069"/>
    <lineage>
        <taxon>Eukaryota</taxon>
        <taxon>Metazoa</taxon>
        <taxon>Ecdysozoa</taxon>
        <taxon>Arthropoda</taxon>
        <taxon>Hexapoda</taxon>
        <taxon>Insecta</taxon>
        <taxon>Pterygota</taxon>
        <taxon>Neoptera</taxon>
        <taxon>Endopterygota</taxon>
        <taxon>Diptera</taxon>
        <taxon>Nematocera</taxon>
        <taxon>Chironomoidea</taxon>
        <taxon>Chironomidae</taxon>
        <taxon>Clunio</taxon>
    </lineage>
</organism>
<dbReference type="SUPFAM" id="SSF47769">
    <property type="entry name" value="SAM/Pointed domain"/>
    <property type="match status" value="2"/>
</dbReference>